<protein>
    <submittedName>
        <fullName evidence="1">Uncharacterized protein</fullName>
    </submittedName>
</protein>
<accession>A0A8J4XRH4</accession>
<dbReference type="EMBL" id="JACEEZ010021762">
    <property type="protein sequence ID" value="KAG0713107.1"/>
    <property type="molecule type" value="Genomic_DNA"/>
</dbReference>
<name>A0A8J4XRH4_CHIOP</name>
<gene>
    <name evidence="1" type="ORF">GWK47_016966</name>
</gene>
<evidence type="ECO:0000313" key="1">
    <source>
        <dbReference type="EMBL" id="KAG0713107.1"/>
    </source>
</evidence>
<comment type="caution">
    <text evidence="1">The sequence shown here is derived from an EMBL/GenBank/DDBJ whole genome shotgun (WGS) entry which is preliminary data.</text>
</comment>
<reference evidence="1" key="1">
    <citation type="submission" date="2020-07" db="EMBL/GenBank/DDBJ databases">
        <title>The High-quality genome of the commercially important snow crab, Chionoecetes opilio.</title>
        <authorList>
            <person name="Jeong J.-H."/>
            <person name="Ryu S."/>
        </authorList>
    </citation>
    <scope>NUCLEOTIDE SEQUENCE</scope>
    <source>
        <strain evidence="1">MADBK_172401_WGS</strain>
        <tissue evidence="1">Digestive gland</tissue>
    </source>
</reference>
<proteinExistence type="predicted"/>
<dbReference type="OrthoDB" id="6348585at2759"/>
<organism evidence="1 2">
    <name type="scientific">Chionoecetes opilio</name>
    <name type="common">Atlantic snow crab</name>
    <name type="synonym">Cancer opilio</name>
    <dbReference type="NCBI Taxonomy" id="41210"/>
    <lineage>
        <taxon>Eukaryota</taxon>
        <taxon>Metazoa</taxon>
        <taxon>Ecdysozoa</taxon>
        <taxon>Arthropoda</taxon>
        <taxon>Crustacea</taxon>
        <taxon>Multicrustacea</taxon>
        <taxon>Malacostraca</taxon>
        <taxon>Eumalacostraca</taxon>
        <taxon>Eucarida</taxon>
        <taxon>Decapoda</taxon>
        <taxon>Pleocyemata</taxon>
        <taxon>Brachyura</taxon>
        <taxon>Eubrachyura</taxon>
        <taxon>Majoidea</taxon>
        <taxon>Majidae</taxon>
        <taxon>Chionoecetes</taxon>
    </lineage>
</organism>
<dbReference type="AlphaFoldDB" id="A0A8J4XRH4"/>
<dbReference type="Proteomes" id="UP000770661">
    <property type="component" value="Unassembled WGS sequence"/>
</dbReference>
<keyword evidence="2" id="KW-1185">Reference proteome</keyword>
<evidence type="ECO:0000313" key="2">
    <source>
        <dbReference type="Proteomes" id="UP000770661"/>
    </source>
</evidence>
<sequence length="524" mass="56890">MGTDSSPPPAAGVAGYVLCVSPVETSSGKVKIDKIVFCCELMELKCDCFQLCRRLCRGLPGRLLEELLHEHCSARRRPQGKISDGKILDGRDEPDWLDISRMLIQTQVTSRAEDCSVVSQLRHVIHLAAAGNFVVVVTRSEEEQSCTLSLVAGKGRITCQHLVHGKVNKPVMDVFHIVANSIIMTPLLAPLPCTVTLVGMQVCVLEGSGQPSVLAVSANKELLALLVQPQQRSVAALTVTPTLAVDSRMCCDGQTVVVSRLEEDFHLSVYRATLLPGGLHLSLHHRIRAASPPLTWDLWNGFVTTLVASGHIHAYTLGGALVAESPLYKDLRYPNPTHLARGLVLASTITSRTMLSYWHMDRDRDYWLVGETVLASWVQRGVHALGHAGHHTHLNQDARTPGANEPAPAFQGGGSCVVTLAKVRLGAAVLLEATVVQYRRGLVFCGTSQGYLLVYKVMEEGWGREAGLKWDVLEACMPSLCLSLTRRPLSRLAVCFLDAVIMVTVGDRDGICHVVSVPTSLTSS</sequence>